<gene>
    <name evidence="2" type="ORF">ANCCAN_17145</name>
</gene>
<protein>
    <submittedName>
        <fullName evidence="2">Uncharacterized protein</fullName>
    </submittedName>
</protein>
<evidence type="ECO:0000256" key="1">
    <source>
        <dbReference type="SAM" id="Phobius"/>
    </source>
</evidence>
<keyword evidence="1" id="KW-0472">Membrane</keyword>
<proteinExistence type="predicted"/>
<dbReference type="STRING" id="29170.A0A368FXQ2"/>
<keyword evidence="1" id="KW-0812">Transmembrane</keyword>
<reference evidence="2 3" key="1">
    <citation type="submission" date="2014-10" db="EMBL/GenBank/DDBJ databases">
        <title>Draft genome of the hookworm Ancylostoma caninum.</title>
        <authorList>
            <person name="Mitreva M."/>
        </authorList>
    </citation>
    <scope>NUCLEOTIDE SEQUENCE [LARGE SCALE GENOMIC DNA]</scope>
    <source>
        <strain evidence="2 3">Baltimore</strain>
    </source>
</reference>
<keyword evidence="3" id="KW-1185">Reference proteome</keyword>
<dbReference type="AlphaFoldDB" id="A0A368FXQ2"/>
<sequence>MVKGKLYGNKDNFRTQKVLIAAKLGKSELQLAGDHPPADKFPLGVVSRSVQCWVFSVTFTSHFFFFLFSLLILRHGLHRLRLDV</sequence>
<evidence type="ECO:0000313" key="2">
    <source>
        <dbReference type="EMBL" id="RCN36964.1"/>
    </source>
</evidence>
<dbReference type="EMBL" id="JOJR01000510">
    <property type="protein sequence ID" value="RCN36964.1"/>
    <property type="molecule type" value="Genomic_DNA"/>
</dbReference>
<feature type="transmembrane region" description="Helical" evidence="1">
    <location>
        <begin position="53"/>
        <end position="73"/>
    </location>
</feature>
<comment type="caution">
    <text evidence="2">The sequence shown here is derived from an EMBL/GenBank/DDBJ whole genome shotgun (WGS) entry which is preliminary data.</text>
</comment>
<accession>A0A368FXQ2</accession>
<dbReference type="Proteomes" id="UP000252519">
    <property type="component" value="Unassembled WGS sequence"/>
</dbReference>
<evidence type="ECO:0000313" key="3">
    <source>
        <dbReference type="Proteomes" id="UP000252519"/>
    </source>
</evidence>
<name>A0A368FXQ2_ANCCA</name>
<keyword evidence="1" id="KW-1133">Transmembrane helix</keyword>
<dbReference type="OrthoDB" id="5841057at2759"/>
<organism evidence="2 3">
    <name type="scientific">Ancylostoma caninum</name>
    <name type="common">Dog hookworm</name>
    <dbReference type="NCBI Taxonomy" id="29170"/>
    <lineage>
        <taxon>Eukaryota</taxon>
        <taxon>Metazoa</taxon>
        <taxon>Ecdysozoa</taxon>
        <taxon>Nematoda</taxon>
        <taxon>Chromadorea</taxon>
        <taxon>Rhabditida</taxon>
        <taxon>Rhabditina</taxon>
        <taxon>Rhabditomorpha</taxon>
        <taxon>Strongyloidea</taxon>
        <taxon>Ancylostomatidae</taxon>
        <taxon>Ancylostomatinae</taxon>
        <taxon>Ancylostoma</taxon>
    </lineage>
</organism>